<accession>A0ACC0PJ55</accession>
<protein>
    <submittedName>
        <fullName evidence="1">Uncharacterized protein</fullName>
    </submittedName>
</protein>
<evidence type="ECO:0000313" key="2">
    <source>
        <dbReference type="Proteomes" id="UP001062846"/>
    </source>
</evidence>
<keyword evidence="2" id="KW-1185">Reference proteome</keyword>
<proteinExistence type="predicted"/>
<dbReference type="Proteomes" id="UP001062846">
    <property type="component" value="Chromosome 3"/>
</dbReference>
<dbReference type="EMBL" id="CM046390">
    <property type="protein sequence ID" value="KAI8565700.1"/>
    <property type="molecule type" value="Genomic_DNA"/>
</dbReference>
<reference evidence="1" key="1">
    <citation type="submission" date="2022-02" db="EMBL/GenBank/DDBJ databases">
        <title>Plant Genome Project.</title>
        <authorList>
            <person name="Zhang R.-G."/>
        </authorList>
    </citation>
    <scope>NUCLEOTIDE SEQUENCE</scope>
    <source>
        <strain evidence="1">AT1</strain>
    </source>
</reference>
<sequence>MELVAGGGGRRRRVEEMAALPEIGAFDIREVWNDNLEDEFAIIRGIVDDYTYIAMDTEFPGVVHTLKSNPTPQRYTDYGTLKANVDILKLIQLGLTFSDEKGNLPTCGVDKYCVWQFNFREFNVDKDTHNHASIELLQKAGLDFKMNNEKGVDANRFGELFMSSGAILNDDVQWVTFHSAYDFGYLVKLLTGKNLPDTLEEFLYLIKLYFPTMYDTKHLMNFCRDIHGGLNKVSKQLGVKRVGAAHQAGPDSLLTCFAFMKLKENFFNGSPERFSGVLYGLEAE</sequence>
<organism evidence="1 2">
    <name type="scientific">Rhododendron molle</name>
    <name type="common">Chinese azalea</name>
    <name type="synonym">Azalea mollis</name>
    <dbReference type="NCBI Taxonomy" id="49168"/>
    <lineage>
        <taxon>Eukaryota</taxon>
        <taxon>Viridiplantae</taxon>
        <taxon>Streptophyta</taxon>
        <taxon>Embryophyta</taxon>
        <taxon>Tracheophyta</taxon>
        <taxon>Spermatophyta</taxon>
        <taxon>Magnoliopsida</taxon>
        <taxon>eudicotyledons</taxon>
        <taxon>Gunneridae</taxon>
        <taxon>Pentapetalae</taxon>
        <taxon>asterids</taxon>
        <taxon>Ericales</taxon>
        <taxon>Ericaceae</taxon>
        <taxon>Ericoideae</taxon>
        <taxon>Rhodoreae</taxon>
        <taxon>Rhododendron</taxon>
    </lineage>
</organism>
<gene>
    <name evidence="1" type="ORF">RHMOL_Rhmol03G0281500</name>
</gene>
<name>A0ACC0PJ55_RHOML</name>
<comment type="caution">
    <text evidence="1">The sequence shown here is derived from an EMBL/GenBank/DDBJ whole genome shotgun (WGS) entry which is preliminary data.</text>
</comment>
<evidence type="ECO:0000313" key="1">
    <source>
        <dbReference type="EMBL" id="KAI8565700.1"/>
    </source>
</evidence>